<sequence>MEAKDEKITQNALQSRIPGTIRASQRIFKLDNLNEIREKRMAGDMIGIDYE</sequence>
<name>A0A1H5SYR5_9PROT</name>
<reference evidence="1 2" key="1">
    <citation type="submission" date="2016-10" db="EMBL/GenBank/DDBJ databases">
        <authorList>
            <person name="de Groot N.N."/>
        </authorList>
    </citation>
    <scope>NUCLEOTIDE SEQUENCE [LARGE SCALE GENOMIC DNA]</scope>
    <source>
        <strain evidence="1 2">Nm13</strain>
    </source>
</reference>
<proteinExistence type="predicted"/>
<dbReference type="EMBL" id="FNUX01000003">
    <property type="protein sequence ID" value="SEF54991.1"/>
    <property type="molecule type" value="Genomic_DNA"/>
</dbReference>
<dbReference type="Proteomes" id="UP000236753">
    <property type="component" value="Unassembled WGS sequence"/>
</dbReference>
<dbReference type="RefSeq" id="WP_181023744.1">
    <property type="nucleotide sequence ID" value="NZ_FNUX01000003.1"/>
</dbReference>
<gene>
    <name evidence="1" type="ORF">SAMN05216334_103129</name>
</gene>
<dbReference type="AlphaFoldDB" id="A0A1H5SYR5"/>
<organism evidence="1 2">
    <name type="scientific">Nitrosomonas ureae</name>
    <dbReference type="NCBI Taxonomy" id="44577"/>
    <lineage>
        <taxon>Bacteria</taxon>
        <taxon>Pseudomonadati</taxon>
        <taxon>Pseudomonadota</taxon>
        <taxon>Betaproteobacteria</taxon>
        <taxon>Nitrosomonadales</taxon>
        <taxon>Nitrosomonadaceae</taxon>
        <taxon>Nitrosomonas</taxon>
    </lineage>
</organism>
<evidence type="ECO:0000313" key="2">
    <source>
        <dbReference type="Proteomes" id="UP000236753"/>
    </source>
</evidence>
<accession>A0A1H5SYR5</accession>
<protein>
    <submittedName>
        <fullName evidence="1">Uncharacterized protein</fullName>
    </submittedName>
</protein>
<evidence type="ECO:0000313" key="1">
    <source>
        <dbReference type="EMBL" id="SEF54991.1"/>
    </source>
</evidence>